<keyword evidence="7" id="KW-1185">Reference proteome</keyword>
<evidence type="ECO:0000256" key="1">
    <source>
        <dbReference type="ARBA" id="ARBA00022729"/>
    </source>
</evidence>
<evidence type="ECO:0000256" key="4">
    <source>
        <dbReference type="SAM" id="Phobius"/>
    </source>
</evidence>
<keyword evidence="4" id="KW-1133">Transmembrane helix</keyword>
<name>A0A1I1L7A9_9ACTN</name>
<feature type="domain" description="LamG-like jellyroll fold" evidence="5">
    <location>
        <begin position="843"/>
        <end position="986"/>
    </location>
</feature>
<dbReference type="InterPro" id="IPR006558">
    <property type="entry name" value="LamG-like"/>
</dbReference>
<dbReference type="SMART" id="SM00560">
    <property type="entry name" value="LamGL"/>
    <property type="match status" value="2"/>
</dbReference>
<dbReference type="AlphaFoldDB" id="A0A1I1L7A9"/>
<dbReference type="STRING" id="910347.SAMN05421773_10588"/>
<dbReference type="GO" id="GO:0006955">
    <property type="term" value="P:immune response"/>
    <property type="evidence" value="ECO:0007669"/>
    <property type="project" value="InterPro"/>
</dbReference>
<dbReference type="GO" id="GO:0030246">
    <property type="term" value="F:carbohydrate binding"/>
    <property type="evidence" value="ECO:0007669"/>
    <property type="project" value="UniProtKB-KW"/>
</dbReference>
<gene>
    <name evidence="6" type="ORF">SAMN05421773_10588</name>
</gene>
<dbReference type="Proteomes" id="UP000199207">
    <property type="component" value="Unassembled WGS sequence"/>
</dbReference>
<dbReference type="PANTHER" id="PTHR46943">
    <property type="entry name" value="PENTRAXIN-RELATED PROTEIN PTX3"/>
    <property type="match status" value="1"/>
</dbReference>
<keyword evidence="1" id="KW-0732">Signal</keyword>
<keyword evidence="2" id="KW-1015">Disulfide bond</keyword>
<reference evidence="6 7" key="1">
    <citation type="submission" date="2016-10" db="EMBL/GenBank/DDBJ databases">
        <authorList>
            <person name="de Groot N.N."/>
        </authorList>
    </citation>
    <scope>NUCLEOTIDE SEQUENCE [LARGE SCALE GENOMIC DNA]</scope>
    <source>
        <strain evidence="6 7">CGMCC 4.5739</strain>
    </source>
</reference>
<dbReference type="EMBL" id="FOLM01000005">
    <property type="protein sequence ID" value="SFC68974.1"/>
    <property type="molecule type" value="Genomic_DNA"/>
</dbReference>
<sequence length="1227" mass="128247">MSARQEHTPENRTDHQRGQGMTSGRQGRSGRGHRGAALLGALTMLLATALTGPAGLGLTEDAAAASPKAAPAAPAAPTASAVTRAIASGTAATEAVARAAAETGGEPVEVTGLRQERRDVFANPDGSFTAHEYTQPVRAWKDGAWAGIDTSLTDAADGTLAPRATTVGLAFSAGGDGPFATLRTAGREYALSWPEPLPAPQVDGDTATYPDVLDGVDLVVRAETEGFSYFFVVKTAEAAQNPALDGLTVEVATTGIEVAVTDGGGLRGTDAETGGTVFESAPAMMWDSSGGPAPAAGPGTAGTAARDLAAAPGAASGPALDLADAGAGAPVALTAGDTTLTVAPDRALLRGADTVYPVVIDPSPRTTSRNAWTSVLSGRPSYAEWKYSGSAGVGKCPSNYNPTSCANVGVRRLLYTFPMSFYQGKQILSAQFSARVAHVYWADASAEPIDLYRIGGQNYRVTSGSNWGNTSDDWDDYLATVDRNISPTSCSSSANLHFTDGELLTEVKTVASGGWSYLSLGLKAKDESTYPGWKRVCGNTYLKITYNTPPAQVDYRLMSTNPGGRCTWGTDRPYTDRLPQLRAEARDPDHNSSGTDQVKMRFRVAWTKADGTEGSYNYDTGYKSPNKGTVFTHTVRSVVPENTVIRWAARAYDGDSWGPWSYEGQPAGCQFIWDSTRPQAPEVRSDEYPADDNWRAGVGIQGTFTFQAADSDVTEYGYGFDGAPLTRIPAGAGGGPATRTWTPQEPGRHWVTVVAYDAAGHASVPAQYEFLVTNGVEPIAQWHLADPAGAEAAHDTTGRYPLTPGPGAVFGVPGPGDADSAVRLDGTDAAYLDAGDTVINTDAGFTVSAWARPGTLDRDMTVLSQDSTGEPGLVLGFDAGAQAWFLSTPDQDVQAMTDWTATADGVPVTAGTWALLTAVYDPDAPGGPELRLYVDGTLAATADRPTAFPSRQGFQLGRTLAKSGYRDHFAGDLADVRVFDRALPAARIGEIEDNVPQRLAYWPLDEAPDGQAANVHSGGQPLTLHGAAGIYRPADPLFDESALVGDGHLVLDGTAAWADTASPVVTGAGSYTVAARVQLATLDSPESQTVLSLPGAHADRLVVRYQAATGQWEMAVADSDSASATVRTLTDDQALPSNDGSGQHLAVVFDALTQQVRLYIDGQLSLSADGYDYATWPSVGGLQVGRSAQGGGGEYLAGVLDEVRVYAGAVDATGIARMNQLVGDPEL</sequence>
<dbReference type="Pfam" id="PF13385">
    <property type="entry name" value="Laminin_G_3"/>
    <property type="match status" value="2"/>
</dbReference>
<evidence type="ECO:0000256" key="3">
    <source>
        <dbReference type="SAM" id="MobiDB-lite"/>
    </source>
</evidence>
<accession>A0A1I1L7A9</accession>
<protein>
    <submittedName>
        <fullName evidence="6">Concanavalin A-like lectin/glucanases superfamily protein</fullName>
    </submittedName>
</protein>
<dbReference type="InterPro" id="IPR013320">
    <property type="entry name" value="ConA-like_dom_sf"/>
</dbReference>
<feature type="transmembrane region" description="Helical" evidence="4">
    <location>
        <begin position="35"/>
        <end position="58"/>
    </location>
</feature>
<organism evidence="6 7">
    <name type="scientific">Streptomyces aidingensis</name>
    <dbReference type="NCBI Taxonomy" id="910347"/>
    <lineage>
        <taxon>Bacteria</taxon>
        <taxon>Bacillati</taxon>
        <taxon>Actinomycetota</taxon>
        <taxon>Actinomycetes</taxon>
        <taxon>Kitasatosporales</taxon>
        <taxon>Streptomycetaceae</taxon>
        <taxon>Streptomyces</taxon>
    </lineage>
</organism>
<evidence type="ECO:0000313" key="6">
    <source>
        <dbReference type="EMBL" id="SFC68974.1"/>
    </source>
</evidence>
<proteinExistence type="predicted"/>
<keyword evidence="4" id="KW-0812">Transmembrane</keyword>
<keyword evidence="6" id="KW-0430">Lectin</keyword>
<dbReference type="InterPro" id="IPR042837">
    <property type="entry name" value="PTX3"/>
</dbReference>
<feature type="region of interest" description="Disordered" evidence="3">
    <location>
        <begin position="1"/>
        <end position="33"/>
    </location>
</feature>
<evidence type="ECO:0000313" key="7">
    <source>
        <dbReference type="Proteomes" id="UP000199207"/>
    </source>
</evidence>
<dbReference type="PANTHER" id="PTHR46943:SF1">
    <property type="entry name" value="PENTRAXIN-RELATED PROTEIN PTX3"/>
    <property type="match status" value="1"/>
</dbReference>
<evidence type="ECO:0000259" key="5">
    <source>
        <dbReference type="SMART" id="SM00560"/>
    </source>
</evidence>
<dbReference type="SUPFAM" id="SSF49899">
    <property type="entry name" value="Concanavalin A-like lectins/glucanases"/>
    <property type="match status" value="2"/>
</dbReference>
<dbReference type="Gene3D" id="2.60.120.200">
    <property type="match status" value="2"/>
</dbReference>
<feature type="domain" description="LamG-like jellyroll fold" evidence="5">
    <location>
        <begin position="1069"/>
        <end position="1213"/>
    </location>
</feature>
<keyword evidence="4" id="KW-0472">Membrane</keyword>
<feature type="compositionally biased region" description="Basic and acidic residues" evidence="3">
    <location>
        <begin position="1"/>
        <end position="17"/>
    </location>
</feature>
<evidence type="ECO:0000256" key="2">
    <source>
        <dbReference type="ARBA" id="ARBA00023157"/>
    </source>
</evidence>